<gene>
    <name evidence="1" type="ordered locus">Daes_3217</name>
</gene>
<evidence type="ECO:0000313" key="1">
    <source>
        <dbReference type="EMBL" id="ADU64208.1"/>
    </source>
</evidence>
<dbReference type="RefSeq" id="WP_013516107.1">
    <property type="nucleotide sequence ID" value="NC_014844.1"/>
</dbReference>
<reference evidence="2" key="1">
    <citation type="submission" date="2010-12" db="EMBL/GenBank/DDBJ databases">
        <title>Complete sequence of Desulfovibrio aespoeensis Aspo-2.</title>
        <authorList>
            <consortium name="US DOE Joint Genome Institute"/>
            <person name="Lucas S."/>
            <person name="Copeland A."/>
            <person name="Lapidus A."/>
            <person name="Cheng J.-F."/>
            <person name="Goodwin L."/>
            <person name="Pitluck S."/>
            <person name="Chertkov O."/>
            <person name="Misra M."/>
            <person name="Detter J.C."/>
            <person name="Han C."/>
            <person name="Tapia R."/>
            <person name="Land M."/>
            <person name="Hauser L."/>
            <person name="Kyrpides N."/>
            <person name="Ivanova N."/>
            <person name="Ovchinnikova G."/>
            <person name="Pedersen K."/>
            <person name="Jagevall S."/>
            <person name="Hazen T."/>
            <person name="Woyke T."/>
        </authorList>
    </citation>
    <scope>NUCLEOTIDE SEQUENCE [LARGE SCALE GENOMIC DNA]</scope>
    <source>
        <strain evidence="2">ATCC 700646 / DSM 10631 / Aspo-2</strain>
    </source>
</reference>
<accession>E6VRS1</accession>
<organism evidence="1 2">
    <name type="scientific">Pseudodesulfovibrio aespoeensis (strain ATCC 700646 / DSM 10631 / Aspo-2)</name>
    <name type="common">Desulfovibrio aespoeensis</name>
    <dbReference type="NCBI Taxonomy" id="643562"/>
    <lineage>
        <taxon>Bacteria</taxon>
        <taxon>Pseudomonadati</taxon>
        <taxon>Thermodesulfobacteriota</taxon>
        <taxon>Desulfovibrionia</taxon>
        <taxon>Desulfovibrionales</taxon>
        <taxon>Desulfovibrionaceae</taxon>
    </lineage>
</organism>
<dbReference type="EMBL" id="CP002431">
    <property type="protein sequence ID" value="ADU64208.1"/>
    <property type="molecule type" value="Genomic_DNA"/>
</dbReference>
<evidence type="ECO:0000313" key="2">
    <source>
        <dbReference type="Proteomes" id="UP000002191"/>
    </source>
</evidence>
<proteinExistence type="predicted"/>
<sequence>MVIPVNEKRLLFKWYLAFSYMLAPYDAEMQKNIFHFRMLKYAFGNPDRTNKHFGKASNCELAARYRKILIARNSINDEILSRKTYARRTGEIIRFLNAMTLIEANDPSLNKAFYLLKEGFKGRENSKKGKQQSFSTRTYDKCMKNYNPVLHLCAAYSYTNPDNSRHEGTQSERIRNFFSKSVCYHNFIEQYEYSRQGRNKRDIHYLVSNGLYTFQHDFLCENTSVADETAEFLERVKSYLKGFTHDWEKPVRNT</sequence>
<reference evidence="1 2" key="2">
    <citation type="journal article" date="2014" name="Genome Announc.">
        <title>Complete Genome Sequence of the Subsurface, Mesophilic Sulfate-Reducing Bacterium Desulfovibrio aespoeensis Aspo-2.</title>
        <authorList>
            <person name="Pedersen K."/>
            <person name="Bengtsson A."/>
            <person name="Edlund J."/>
            <person name="Rabe L."/>
            <person name="Hazen T."/>
            <person name="Chakraborty R."/>
            <person name="Goodwin L."/>
            <person name="Shapiro N."/>
        </authorList>
    </citation>
    <scope>NUCLEOTIDE SEQUENCE [LARGE SCALE GENOMIC DNA]</scope>
    <source>
        <strain evidence="2">ATCC 700646 / DSM 10631 / Aspo-2</strain>
    </source>
</reference>
<dbReference type="STRING" id="643562.Daes_3217"/>
<dbReference type="KEGG" id="das:Daes_3217"/>
<dbReference type="HOGENOM" id="CLU_1092922_0_0_7"/>
<dbReference type="AlphaFoldDB" id="E6VRS1"/>
<dbReference type="Proteomes" id="UP000002191">
    <property type="component" value="Chromosome"/>
</dbReference>
<keyword evidence="2" id="KW-1185">Reference proteome</keyword>
<protein>
    <submittedName>
        <fullName evidence="1">Uncharacterized protein</fullName>
    </submittedName>
</protein>
<name>E6VRS1_PSEA9</name>